<dbReference type="RefSeq" id="WP_123233518.1">
    <property type="nucleotide sequence ID" value="NZ_RJSG01000002.1"/>
</dbReference>
<dbReference type="InterPro" id="IPR005269">
    <property type="entry name" value="LOG"/>
</dbReference>
<dbReference type="GO" id="GO:0005829">
    <property type="term" value="C:cytosol"/>
    <property type="evidence" value="ECO:0007669"/>
    <property type="project" value="TreeGrafter"/>
</dbReference>
<dbReference type="GO" id="GO:0102682">
    <property type="term" value="F:cytokinin riboside 5'-monophosphate phosphoribohydrolase activity"/>
    <property type="evidence" value="ECO:0007669"/>
    <property type="project" value="RHEA"/>
</dbReference>
<evidence type="ECO:0000256" key="1">
    <source>
        <dbReference type="ARBA" id="ARBA00006763"/>
    </source>
</evidence>
<dbReference type="EC" id="3.2.2.n1" evidence="2"/>
<evidence type="ECO:0000256" key="2">
    <source>
        <dbReference type="RuleBase" id="RU363015"/>
    </source>
</evidence>
<keyword evidence="2" id="KW-0203">Cytokinin biosynthesis</keyword>
<dbReference type="Gene3D" id="3.40.50.450">
    <property type="match status" value="1"/>
</dbReference>
<name>A0A3N0DU44_9ACTN</name>
<dbReference type="OrthoDB" id="9801098at2"/>
<dbReference type="AlphaFoldDB" id="A0A3N0DU44"/>
<comment type="caution">
    <text evidence="3">The sequence shown here is derived from an EMBL/GenBank/DDBJ whole genome shotgun (WGS) entry which is preliminary data.</text>
</comment>
<protein>
    <recommendedName>
        <fullName evidence="2">Cytokinin riboside 5'-monophosphate phosphoribohydrolase</fullName>
        <ecNumber evidence="2">3.2.2.n1</ecNumber>
    </recommendedName>
</protein>
<keyword evidence="4" id="KW-1185">Reference proteome</keyword>
<keyword evidence="2" id="KW-0378">Hydrolase</keyword>
<comment type="catalytic activity">
    <reaction evidence="2">
        <text>N(6)-(dimethylallyl)adenosine 5'-phosphate + H2O = N(6)-dimethylallyladenine + D-ribose 5-phosphate</text>
        <dbReference type="Rhea" id="RHEA:48560"/>
        <dbReference type="ChEBI" id="CHEBI:15377"/>
        <dbReference type="ChEBI" id="CHEBI:17660"/>
        <dbReference type="ChEBI" id="CHEBI:57526"/>
        <dbReference type="ChEBI" id="CHEBI:78346"/>
        <dbReference type="EC" id="3.2.2.n1"/>
    </reaction>
</comment>
<dbReference type="GO" id="GO:0009691">
    <property type="term" value="P:cytokinin biosynthetic process"/>
    <property type="evidence" value="ECO:0007669"/>
    <property type="project" value="UniProtKB-UniRule"/>
</dbReference>
<evidence type="ECO:0000313" key="4">
    <source>
        <dbReference type="Proteomes" id="UP000277094"/>
    </source>
</evidence>
<sequence length="187" mass="19377">MSAVFNVCVFSGSTPGTNPAFSAAATELGAALADAGMGLVYGGGAAGLMGDVSAGALSRGGHVTGVIPQALMDLELGRTDIADLRVVANMHERKALMYELSAAFVTLPGGLGTFDEFFETATWTKLGLHRKPCLVLDVDGYYAPLRALLDHALDSGFFTHGDQELISFHGSVDSVLAELEGLENPSG</sequence>
<dbReference type="PANTHER" id="PTHR31223">
    <property type="entry name" value="LOG FAMILY PROTEIN YJL055W"/>
    <property type="match status" value="1"/>
</dbReference>
<dbReference type="SUPFAM" id="SSF102405">
    <property type="entry name" value="MCP/YpsA-like"/>
    <property type="match status" value="1"/>
</dbReference>
<gene>
    <name evidence="3" type="ORF">EFL95_08195</name>
</gene>
<accession>A0A3N0DU44</accession>
<comment type="similarity">
    <text evidence="1 2">Belongs to the LOG family.</text>
</comment>
<dbReference type="PANTHER" id="PTHR31223:SF70">
    <property type="entry name" value="LOG FAMILY PROTEIN YJL055W"/>
    <property type="match status" value="1"/>
</dbReference>
<dbReference type="Proteomes" id="UP000277094">
    <property type="component" value="Unassembled WGS sequence"/>
</dbReference>
<reference evidence="3 4" key="1">
    <citation type="submission" date="2018-11" db="EMBL/GenBank/DDBJ databases">
        <authorList>
            <person name="Li F."/>
        </authorList>
    </citation>
    <scope>NUCLEOTIDE SEQUENCE [LARGE SCALE GENOMIC DNA]</scope>
    <source>
        <strain evidence="3 4">KIS18-7</strain>
    </source>
</reference>
<dbReference type="InterPro" id="IPR031100">
    <property type="entry name" value="LOG_fam"/>
</dbReference>
<evidence type="ECO:0000313" key="3">
    <source>
        <dbReference type="EMBL" id="RNL79016.1"/>
    </source>
</evidence>
<dbReference type="Pfam" id="PF03641">
    <property type="entry name" value="Lysine_decarbox"/>
    <property type="match status" value="1"/>
</dbReference>
<dbReference type="EMBL" id="RJSG01000002">
    <property type="protein sequence ID" value="RNL79016.1"/>
    <property type="molecule type" value="Genomic_DNA"/>
</dbReference>
<proteinExistence type="inferred from homology"/>
<organism evidence="3 4">
    <name type="scientific">Nocardioides marmorisolisilvae</name>
    <dbReference type="NCBI Taxonomy" id="1542737"/>
    <lineage>
        <taxon>Bacteria</taxon>
        <taxon>Bacillati</taxon>
        <taxon>Actinomycetota</taxon>
        <taxon>Actinomycetes</taxon>
        <taxon>Propionibacteriales</taxon>
        <taxon>Nocardioidaceae</taxon>
        <taxon>Nocardioides</taxon>
    </lineage>
</organism>
<comment type="catalytic activity">
    <reaction evidence="2">
        <text>9-ribosyl-trans-zeatin 5'-phosphate + H2O = trans-zeatin + D-ribose 5-phosphate</text>
        <dbReference type="Rhea" id="RHEA:48564"/>
        <dbReference type="ChEBI" id="CHEBI:15377"/>
        <dbReference type="ChEBI" id="CHEBI:16522"/>
        <dbReference type="ChEBI" id="CHEBI:78346"/>
        <dbReference type="ChEBI" id="CHEBI:87947"/>
        <dbReference type="EC" id="3.2.2.n1"/>
    </reaction>
</comment>
<dbReference type="NCBIfam" id="TIGR00730">
    <property type="entry name" value="Rossman fold protein, TIGR00730 family"/>
    <property type="match status" value="1"/>
</dbReference>